<keyword evidence="2" id="KW-0812">Transmembrane</keyword>
<dbReference type="EMBL" id="JAENGY010001458">
    <property type="protein sequence ID" value="KAG6949182.1"/>
    <property type="molecule type" value="Genomic_DNA"/>
</dbReference>
<feature type="region of interest" description="Disordered" evidence="1">
    <location>
        <begin position="304"/>
        <end position="335"/>
    </location>
</feature>
<feature type="transmembrane region" description="Helical" evidence="2">
    <location>
        <begin position="172"/>
        <end position="191"/>
    </location>
</feature>
<evidence type="ECO:0000313" key="4">
    <source>
        <dbReference type="Proteomes" id="UP000709295"/>
    </source>
</evidence>
<keyword evidence="2" id="KW-0472">Membrane</keyword>
<feature type="transmembrane region" description="Helical" evidence="2">
    <location>
        <begin position="97"/>
        <end position="117"/>
    </location>
</feature>
<feature type="compositionally biased region" description="Polar residues" evidence="1">
    <location>
        <begin position="319"/>
        <end position="335"/>
    </location>
</feature>
<evidence type="ECO:0000313" key="3">
    <source>
        <dbReference type="EMBL" id="KAG6949182.1"/>
    </source>
</evidence>
<sequence>SRKDRKLTGVDVCVTKTSYNVDVRDPGPDRSTGERGFLADSIAAQLHASCVPHDVLLETTKRERRVMLLLFVGTLGTVVTIPFARPEQGFVETVNDISEACCVLTFLLQITIIGYDLNKKFKMRSVMYLTYVAELLTLADLVSILLSCVVVFDSEFMSENTGQAISNAAENSNLAFIFVFRFYYIGISRGWRSIWKTRKFEVGCYLLFATHEMPFDVLSSATGLNWEFAQAIWHRITLTACLFITARSKIKSAGNTATRTTASSANSGRDKWNNDTTFKNSKGNLRRILDGKVLPTFDIIRKSAGRSDRSGGRRSSTGLQSLAVTSAKQPGNQET</sequence>
<dbReference type="AlphaFoldDB" id="A0A8J5M097"/>
<evidence type="ECO:0000256" key="1">
    <source>
        <dbReference type="SAM" id="MobiDB-lite"/>
    </source>
</evidence>
<feature type="transmembrane region" description="Helical" evidence="2">
    <location>
        <begin position="129"/>
        <end position="152"/>
    </location>
</feature>
<feature type="non-terminal residue" evidence="3">
    <location>
        <position position="1"/>
    </location>
</feature>
<keyword evidence="4" id="KW-1185">Reference proteome</keyword>
<evidence type="ECO:0000256" key="2">
    <source>
        <dbReference type="SAM" id="Phobius"/>
    </source>
</evidence>
<organism evidence="3 4">
    <name type="scientific">Phytophthora aleatoria</name>
    <dbReference type="NCBI Taxonomy" id="2496075"/>
    <lineage>
        <taxon>Eukaryota</taxon>
        <taxon>Sar</taxon>
        <taxon>Stramenopiles</taxon>
        <taxon>Oomycota</taxon>
        <taxon>Peronosporomycetes</taxon>
        <taxon>Peronosporales</taxon>
        <taxon>Peronosporaceae</taxon>
        <taxon>Phytophthora</taxon>
    </lineage>
</organism>
<comment type="caution">
    <text evidence="3">The sequence shown here is derived from an EMBL/GenBank/DDBJ whole genome shotgun (WGS) entry which is preliminary data.</text>
</comment>
<feature type="compositionally biased region" description="Low complexity" evidence="1">
    <location>
        <begin position="255"/>
        <end position="267"/>
    </location>
</feature>
<keyword evidence="2" id="KW-1133">Transmembrane helix</keyword>
<gene>
    <name evidence="3" type="ORF">JG688_00014737</name>
</gene>
<name>A0A8J5M097_9STRA</name>
<accession>A0A8J5M097</accession>
<feature type="transmembrane region" description="Helical" evidence="2">
    <location>
        <begin position="66"/>
        <end position="85"/>
    </location>
</feature>
<proteinExistence type="predicted"/>
<protein>
    <submittedName>
        <fullName evidence="3">Uncharacterized protein</fullName>
    </submittedName>
</protein>
<dbReference type="Proteomes" id="UP000709295">
    <property type="component" value="Unassembled WGS sequence"/>
</dbReference>
<feature type="region of interest" description="Disordered" evidence="1">
    <location>
        <begin position="255"/>
        <end position="278"/>
    </location>
</feature>
<reference evidence="3" key="1">
    <citation type="submission" date="2021-01" db="EMBL/GenBank/DDBJ databases">
        <title>Phytophthora aleatoria, a newly-described species from Pinus radiata is distinct from Phytophthora cactorum isolates based on comparative genomics.</title>
        <authorList>
            <person name="Mcdougal R."/>
            <person name="Panda P."/>
            <person name="Williams N."/>
            <person name="Studholme D.J."/>
        </authorList>
    </citation>
    <scope>NUCLEOTIDE SEQUENCE</scope>
    <source>
        <strain evidence="3">NZFS 4037</strain>
    </source>
</reference>